<dbReference type="Proteomes" id="UP000499080">
    <property type="component" value="Unassembled WGS sequence"/>
</dbReference>
<evidence type="ECO:0000313" key="12">
    <source>
        <dbReference type="Proteomes" id="UP000499080"/>
    </source>
</evidence>
<feature type="domain" description="C2H2-type" evidence="10">
    <location>
        <begin position="81"/>
        <end position="108"/>
    </location>
</feature>
<keyword evidence="8" id="KW-0539">Nucleus</keyword>
<evidence type="ECO:0000256" key="8">
    <source>
        <dbReference type="ARBA" id="ARBA00023242"/>
    </source>
</evidence>
<evidence type="ECO:0000256" key="6">
    <source>
        <dbReference type="ARBA" id="ARBA00023015"/>
    </source>
</evidence>
<dbReference type="GO" id="GO:0008270">
    <property type="term" value="F:zinc ion binding"/>
    <property type="evidence" value="ECO:0007669"/>
    <property type="project" value="UniProtKB-KW"/>
</dbReference>
<dbReference type="PANTHER" id="PTHR47772:SF13">
    <property type="entry name" value="GASTRULA ZINC FINGER PROTEIN XLCGF49.1-LIKE-RELATED"/>
    <property type="match status" value="1"/>
</dbReference>
<dbReference type="SUPFAM" id="SSF57667">
    <property type="entry name" value="beta-beta-alpha zinc fingers"/>
    <property type="match status" value="2"/>
</dbReference>
<dbReference type="Pfam" id="PF00096">
    <property type="entry name" value="zf-C2H2"/>
    <property type="match status" value="1"/>
</dbReference>
<accession>A0A4Y2VSU8</accession>
<dbReference type="SMART" id="SM00355">
    <property type="entry name" value="ZnF_C2H2"/>
    <property type="match status" value="3"/>
</dbReference>
<dbReference type="PANTHER" id="PTHR47772">
    <property type="entry name" value="ZINC FINGER PROTEIN 200"/>
    <property type="match status" value="1"/>
</dbReference>
<dbReference type="EMBL" id="BGPR01049939">
    <property type="protein sequence ID" value="GBO26940.1"/>
    <property type="molecule type" value="Genomic_DNA"/>
</dbReference>
<keyword evidence="5" id="KW-0862">Zinc</keyword>
<dbReference type="InterPro" id="IPR036236">
    <property type="entry name" value="Znf_C2H2_sf"/>
</dbReference>
<dbReference type="Gene3D" id="3.30.160.60">
    <property type="entry name" value="Classic Zinc Finger"/>
    <property type="match status" value="3"/>
</dbReference>
<comment type="subcellular location">
    <subcellularLocation>
        <location evidence="1">Nucleus</location>
    </subcellularLocation>
</comment>
<keyword evidence="6" id="KW-0805">Transcription regulation</keyword>
<dbReference type="AlphaFoldDB" id="A0A4Y2VSU8"/>
<keyword evidence="3" id="KW-0677">Repeat</keyword>
<dbReference type="PROSITE" id="PS00028">
    <property type="entry name" value="ZINC_FINGER_C2H2_1"/>
    <property type="match status" value="1"/>
</dbReference>
<evidence type="ECO:0000256" key="5">
    <source>
        <dbReference type="ARBA" id="ARBA00022833"/>
    </source>
</evidence>
<dbReference type="PROSITE" id="PS50157">
    <property type="entry name" value="ZINC_FINGER_C2H2_2"/>
    <property type="match status" value="2"/>
</dbReference>
<sequence length="183" mass="21266">MFATCVRKIFHPGELDIKFTAVFHRWIPHSCVRNARSPSAWDTRLQSGSSHLINVKNATKFFYSKTSLKYHSYEHSNAWPYQCKQCGIGFGTRYLLKRHMVKHSDERPNRCDICQLSSKFKTVLSTHMNIHDEQNPFRCEQSNKSCVSKSDLEIHMIKHSDLRPPNVIFAIRTSNIKNALLLT</sequence>
<proteinExistence type="predicted"/>
<evidence type="ECO:0000256" key="7">
    <source>
        <dbReference type="ARBA" id="ARBA00023163"/>
    </source>
</evidence>
<keyword evidence="12" id="KW-1185">Reference proteome</keyword>
<protein>
    <recommendedName>
        <fullName evidence="10">C2H2-type domain-containing protein</fullName>
    </recommendedName>
</protein>
<keyword evidence="2" id="KW-0479">Metal-binding</keyword>
<evidence type="ECO:0000259" key="10">
    <source>
        <dbReference type="PROSITE" id="PS50157"/>
    </source>
</evidence>
<evidence type="ECO:0000256" key="1">
    <source>
        <dbReference type="ARBA" id="ARBA00004123"/>
    </source>
</evidence>
<dbReference type="GO" id="GO:0005634">
    <property type="term" value="C:nucleus"/>
    <property type="evidence" value="ECO:0007669"/>
    <property type="project" value="UniProtKB-SubCell"/>
</dbReference>
<evidence type="ECO:0000256" key="3">
    <source>
        <dbReference type="ARBA" id="ARBA00022737"/>
    </source>
</evidence>
<comment type="caution">
    <text evidence="11">The sequence shown here is derived from an EMBL/GenBank/DDBJ whole genome shotgun (WGS) entry which is preliminary data.</text>
</comment>
<evidence type="ECO:0000313" key="11">
    <source>
        <dbReference type="EMBL" id="GBO26940.1"/>
    </source>
</evidence>
<keyword evidence="7" id="KW-0804">Transcription</keyword>
<name>A0A4Y2VSU8_ARAVE</name>
<dbReference type="InterPro" id="IPR050636">
    <property type="entry name" value="C2H2-ZF_domain-containing"/>
</dbReference>
<dbReference type="InterPro" id="IPR013087">
    <property type="entry name" value="Znf_C2H2_type"/>
</dbReference>
<keyword evidence="4 9" id="KW-0863">Zinc-finger</keyword>
<organism evidence="11 12">
    <name type="scientific">Araneus ventricosus</name>
    <name type="common">Orbweaver spider</name>
    <name type="synonym">Epeira ventricosa</name>
    <dbReference type="NCBI Taxonomy" id="182803"/>
    <lineage>
        <taxon>Eukaryota</taxon>
        <taxon>Metazoa</taxon>
        <taxon>Ecdysozoa</taxon>
        <taxon>Arthropoda</taxon>
        <taxon>Chelicerata</taxon>
        <taxon>Arachnida</taxon>
        <taxon>Araneae</taxon>
        <taxon>Araneomorphae</taxon>
        <taxon>Entelegynae</taxon>
        <taxon>Araneoidea</taxon>
        <taxon>Araneidae</taxon>
        <taxon>Araneus</taxon>
    </lineage>
</organism>
<feature type="domain" description="C2H2-type" evidence="10">
    <location>
        <begin position="137"/>
        <end position="164"/>
    </location>
</feature>
<evidence type="ECO:0000256" key="2">
    <source>
        <dbReference type="ARBA" id="ARBA00022723"/>
    </source>
</evidence>
<evidence type="ECO:0000256" key="9">
    <source>
        <dbReference type="PROSITE-ProRule" id="PRU00042"/>
    </source>
</evidence>
<dbReference type="OrthoDB" id="6077919at2759"/>
<gene>
    <name evidence="11" type="ORF">AVEN_71249_1</name>
</gene>
<reference evidence="11 12" key="1">
    <citation type="journal article" date="2019" name="Sci. Rep.">
        <title>Orb-weaving spider Araneus ventricosus genome elucidates the spidroin gene catalogue.</title>
        <authorList>
            <person name="Kono N."/>
            <person name="Nakamura H."/>
            <person name="Ohtoshi R."/>
            <person name="Moran D.A.P."/>
            <person name="Shinohara A."/>
            <person name="Yoshida Y."/>
            <person name="Fujiwara M."/>
            <person name="Mori M."/>
            <person name="Tomita M."/>
            <person name="Arakawa K."/>
        </authorList>
    </citation>
    <scope>NUCLEOTIDE SEQUENCE [LARGE SCALE GENOMIC DNA]</scope>
</reference>
<evidence type="ECO:0000256" key="4">
    <source>
        <dbReference type="ARBA" id="ARBA00022771"/>
    </source>
</evidence>